<feature type="non-terminal residue" evidence="2">
    <location>
        <position position="1"/>
    </location>
</feature>
<organism evidence="2 3">
    <name type="scientific">Trifolium medium</name>
    <dbReference type="NCBI Taxonomy" id="97028"/>
    <lineage>
        <taxon>Eukaryota</taxon>
        <taxon>Viridiplantae</taxon>
        <taxon>Streptophyta</taxon>
        <taxon>Embryophyta</taxon>
        <taxon>Tracheophyta</taxon>
        <taxon>Spermatophyta</taxon>
        <taxon>Magnoliopsida</taxon>
        <taxon>eudicotyledons</taxon>
        <taxon>Gunneridae</taxon>
        <taxon>Pentapetalae</taxon>
        <taxon>rosids</taxon>
        <taxon>fabids</taxon>
        <taxon>Fabales</taxon>
        <taxon>Fabaceae</taxon>
        <taxon>Papilionoideae</taxon>
        <taxon>50 kb inversion clade</taxon>
        <taxon>NPAAA clade</taxon>
        <taxon>Hologalegina</taxon>
        <taxon>IRL clade</taxon>
        <taxon>Trifolieae</taxon>
        <taxon>Trifolium</taxon>
    </lineage>
</organism>
<comment type="caution">
    <text evidence="2">The sequence shown here is derived from an EMBL/GenBank/DDBJ whole genome shotgun (WGS) entry which is preliminary data.</text>
</comment>
<dbReference type="AlphaFoldDB" id="A0A392Q3Q5"/>
<evidence type="ECO:0000313" key="3">
    <source>
        <dbReference type="Proteomes" id="UP000265520"/>
    </source>
</evidence>
<dbReference type="Proteomes" id="UP000265520">
    <property type="component" value="Unassembled WGS sequence"/>
</dbReference>
<evidence type="ECO:0000313" key="2">
    <source>
        <dbReference type="EMBL" id="MCI18567.1"/>
    </source>
</evidence>
<sequence>EVASKVWQGALELGVEVDDLAGKSSKAKGVGSNTEEETKKSSLEDHLIHSLRGHKDVNWVVQEPDGLLGVSPVRKNYGKICWLSSKKVEMGSHY</sequence>
<proteinExistence type="predicted"/>
<reference evidence="2 3" key="1">
    <citation type="journal article" date="2018" name="Front. Plant Sci.">
        <title>Red Clover (Trifolium pratense) and Zigzag Clover (T. medium) - A Picture of Genomic Similarities and Differences.</title>
        <authorList>
            <person name="Dluhosova J."/>
            <person name="Istvanek J."/>
            <person name="Nedelnik J."/>
            <person name="Repkova J."/>
        </authorList>
    </citation>
    <scope>NUCLEOTIDE SEQUENCE [LARGE SCALE GENOMIC DNA]</scope>
    <source>
        <strain evidence="3">cv. 10/8</strain>
        <tissue evidence="2">Leaf</tissue>
    </source>
</reference>
<protein>
    <submittedName>
        <fullName evidence="2">Uncharacterized protein</fullName>
    </submittedName>
</protein>
<accession>A0A392Q3Q5</accession>
<keyword evidence="3" id="KW-1185">Reference proteome</keyword>
<dbReference type="EMBL" id="LXQA010110748">
    <property type="protein sequence ID" value="MCI18567.1"/>
    <property type="molecule type" value="Genomic_DNA"/>
</dbReference>
<feature type="region of interest" description="Disordered" evidence="1">
    <location>
        <begin position="23"/>
        <end position="43"/>
    </location>
</feature>
<evidence type="ECO:0000256" key="1">
    <source>
        <dbReference type="SAM" id="MobiDB-lite"/>
    </source>
</evidence>
<name>A0A392Q3Q5_9FABA</name>